<evidence type="ECO:0000256" key="1">
    <source>
        <dbReference type="ARBA" id="ARBA00022553"/>
    </source>
</evidence>
<dbReference type="InterPro" id="IPR011006">
    <property type="entry name" value="CheY-like_superfamily"/>
</dbReference>
<keyword evidence="1" id="KW-0597">Phosphoprotein</keyword>
<dbReference type="SUPFAM" id="SSF52172">
    <property type="entry name" value="CheY-like"/>
    <property type="match status" value="1"/>
</dbReference>
<comment type="caution">
    <text evidence="2">Lacks conserved residue(s) required for the propagation of feature annotation.</text>
</comment>
<sequence>MSKILILETDENLSDNIREILQMEGHELMEIDEVSDLNDALNKFYPDLFIIGVFLEQKTSGPATVNFMRRYHQIPVMFISDVYSQVNFEEEIREIQNIIILTKPFRAKDLVQKVSEILISPENDLSAP</sequence>
<evidence type="ECO:0000313" key="4">
    <source>
        <dbReference type="EMBL" id="QDH80321.1"/>
    </source>
</evidence>
<feature type="domain" description="Response regulatory" evidence="3">
    <location>
        <begin position="3"/>
        <end position="118"/>
    </location>
</feature>
<evidence type="ECO:0000313" key="5">
    <source>
        <dbReference type="Proteomes" id="UP000316614"/>
    </source>
</evidence>
<dbReference type="KEGG" id="echi:FKX85_15260"/>
<evidence type="ECO:0000256" key="2">
    <source>
        <dbReference type="PROSITE-ProRule" id="PRU00169"/>
    </source>
</evidence>
<gene>
    <name evidence="4" type="ORF">FKX85_15260</name>
</gene>
<dbReference type="Proteomes" id="UP000316614">
    <property type="component" value="Chromosome"/>
</dbReference>
<evidence type="ECO:0000259" key="3">
    <source>
        <dbReference type="PROSITE" id="PS50110"/>
    </source>
</evidence>
<dbReference type="Gene3D" id="3.40.50.2300">
    <property type="match status" value="1"/>
</dbReference>
<reference evidence="4 5" key="1">
    <citation type="submission" date="2019-06" db="EMBL/GenBank/DDBJ databases">
        <title>Echinicola alkalisoli sp. nov. isolated from saline soil.</title>
        <authorList>
            <person name="Sun J.-Q."/>
            <person name="Xu L."/>
        </authorList>
    </citation>
    <scope>NUCLEOTIDE SEQUENCE [LARGE SCALE GENOMIC DNA]</scope>
    <source>
        <strain evidence="4 5">LN3S3</strain>
    </source>
</reference>
<dbReference type="PANTHER" id="PTHR44591">
    <property type="entry name" value="STRESS RESPONSE REGULATOR PROTEIN 1"/>
    <property type="match status" value="1"/>
</dbReference>
<dbReference type="PROSITE" id="PS50110">
    <property type="entry name" value="RESPONSE_REGULATORY"/>
    <property type="match status" value="1"/>
</dbReference>
<dbReference type="PANTHER" id="PTHR44591:SF3">
    <property type="entry name" value="RESPONSE REGULATORY DOMAIN-CONTAINING PROTEIN"/>
    <property type="match status" value="1"/>
</dbReference>
<dbReference type="InterPro" id="IPR001789">
    <property type="entry name" value="Sig_transdc_resp-reg_receiver"/>
</dbReference>
<dbReference type="Pfam" id="PF00072">
    <property type="entry name" value="Response_reg"/>
    <property type="match status" value="1"/>
</dbReference>
<accession>A0A514CKE5</accession>
<dbReference type="SMART" id="SM00448">
    <property type="entry name" value="REC"/>
    <property type="match status" value="1"/>
</dbReference>
<organism evidence="4 5">
    <name type="scientific">Echinicola soli</name>
    <dbReference type="NCBI Taxonomy" id="2591634"/>
    <lineage>
        <taxon>Bacteria</taxon>
        <taxon>Pseudomonadati</taxon>
        <taxon>Bacteroidota</taxon>
        <taxon>Cytophagia</taxon>
        <taxon>Cytophagales</taxon>
        <taxon>Cyclobacteriaceae</taxon>
        <taxon>Echinicola</taxon>
    </lineage>
</organism>
<proteinExistence type="predicted"/>
<dbReference type="AlphaFoldDB" id="A0A514CKE5"/>
<dbReference type="GO" id="GO:0000160">
    <property type="term" value="P:phosphorelay signal transduction system"/>
    <property type="evidence" value="ECO:0007669"/>
    <property type="project" value="InterPro"/>
</dbReference>
<dbReference type="InterPro" id="IPR050595">
    <property type="entry name" value="Bact_response_regulator"/>
</dbReference>
<dbReference type="RefSeq" id="WP_141615555.1">
    <property type="nucleotide sequence ID" value="NZ_CP041253.1"/>
</dbReference>
<protein>
    <submittedName>
        <fullName evidence="4">Response regulator</fullName>
    </submittedName>
</protein>
<keyword evidence="5" id="KW-1185">Reference proteome</keyword>
<name>A0A514CKE5_9BACT</name>
<dbReference type="OrthoDB" id="9789181at2"/>
<dbReference type="EMBL" id="CP041253">
    <property type="protein sequence ID" value="QDH80321.1"/>
    <property type="molecule type" value="Genomic_DNA"/>
</dbReference>